<accession>A0ABW3TFA2</accession>
<keyword evidence="3" id="KW-1185">Reference proteome</keyword>
<sequence>MNRIIMTAIAAATFGTVAYAGDMVSSNDTLGTRTEAASVIVFERDRGISGSDMISATAGTERMVDAGLILEPRDLAIAENGQVTVYSFNAPANNSAVTFAPR</sequence>
<evidence type="ECO:0000313" key="2">
    <source>
        <dbReference type="EMBL" id="MFD1195415.1"/>
    </source>
</evidence>
<dbReference type="RefSeq" id="WP_380792065.1">
    <property type="nucleotide sequence ID" value="NZ_JBHTKR010000004.1"/>
</dbReference>
<organism evidence="2 3">
    <name type="scientific">Seohaeicola saemankumensis</name>
    <dbReference type="NCBI Taxonomy" id="481181"/>
    <lineage>
        <taxon>Bacteria</taxon>
        <taxon>Pseudomonadati</taxon>
        <taxon>Pseudomonadota</taxon>
        <taxon>Alphaproteobacteria</taxon>
        <taxon>Rhodobacterales</taxon>
        <taxon>Roseobacteraceae</taxon>
        <taxon>Seohaeicola</taxon>
    </lineage>
</organism>
<feature type="signal peptide" evidence="1">
    <location>
        <begin position="1"/>
        <end position="20"/>
    </location>
</feature>
<feature type="chain" id="PRO_5047344269" evidence="1">
    <location>
        <begin position="21"/>
        <end position="102"/>
    </location>
</feature>
<keyword evidence="1" id="KW-0732">Signal</keyword>
<name>A0ABW3TFA2_9RHOB</name>
<protein>
    <submittedName>
        <fullName evidence="2">Uncharacterized protein</fullName>
    </submittedName>
</protein>
<dbReference type="EMBL" id="JBHTKR010000004">
    <property type="protein sequence ID" value="MFD1195415.1"/>
    <property type="molecule type" value="Genomic_DNA"/>
</dbReference>
<dbReference type="Proteomes" id="UP001597151">
    <property type="component" value="Unassembled WGS sequence"/>
</dbReference>
<reference evidence="3" key="1">
    <citation type="journal article" date="2019" name="Int. J. Syst. Evol. Microbiol.">
        <title>The Global Catalogue of Microorganisms (GCM) 10K type strain sequencing project: providing services to taxonomists for standard genome sequencing and annotation.</title>
        <authorList>
            <consortium name="The Broad Institute Genomics Platform"/>
            <consortium name="The Broad Institute Genome Sequencing Center for Infectious Disease"/>
            <person name="Wu L."/>
            <person name="Ma J."/>
        </authorList>
    </citation>
    <scope>NUCLEOTIDE SEQUENCE [LARGE SCALE GENOMIC DNA]</scope>
    <source>
        <strain evidence="3">CCUG 55328</strain>
    </source>
</reference>
<comment type="caution">
    <text evidence="2">The sequence shown here is derived from an EMBL/GenBank/DDBJ whole genome shotgun (WGS) entry which is preliminary data.</text>
</comment>
<evidence type="ECO:0000313" key="3">
    <source>
        <dbReference type="Proteomes" id="UP001597151"/>
    </source>
</evidence>
<evidence type="ECO:0000256" key="1">
    <source>
        <dbReference type="SAM" id="SignalP"/>
    </source>
</evidence>
<proteinExistence type="predicted"/>
<gene>
    <name evidence="2" type="ORF">ACFQ3C_12100</name>
</gene>